<dbReference type="Gene3D" id="1.20.81.30">
    <property type="entry name" value="Type II secretion system (T2SS), domain F"/>
    <property type="match status" value="2"/>
</dbReference>
<evidence type="ECO:0000256" key="6">
    <source>
        <dbReference type="ARBA" id="ARBA00022692"/>
    </source>
</evidence>
<dbReference type="InterPro" id="IPR003004">
    <property type="entry name" value="GspF/PilC"/>
</dbReference>
<dbReference type="KEGG" id="dru:Desru_3110"/>
<keyword evidence="7 10" id="KW-1133">Transmembrane helix</keyword>
<evidence type="ECO:0000256" key="1">
    <source>
        <dbReference type="ARBA" id="ARBA00004429"/>
    </source>
</evidence>
<dbReference type="EMBL" id="CP002780">
    <property type="protein sequence ID" value="AEG61321.1"/>
    <property type="molecule type" value="Genomic_DNA"/>
</dbReference>
<accession>F6DUD6</accession>
<reference evidence="13" key="1">
    <citation type="submission" date="2011-05" db="EMBL/GenBank/DDBJ databases">
        <title>Complete sequence of Desulfotomaculum ruminis DSM 2154.</title>
        <authorList>
            <person name="Lucas S."/>
            <person name="Copeland A."/>
            <person name="Lapidus A."/>
            <person name="Cheng J.-F."/>
            <person name="Goodwin L."/>
            <person name="Pitluck S."/>
            <person name="Lu M."/>
            <person name="Detter J.C."/>
            <person name="Han C."/>
            <person name="Tapia R."/>
            <person name="Land M."/>
            <person name="Hauser L."/>
            <person name="Kyrpides N."/>
            <person name="Ivanova N."/>
            <person name="Mikhailova N."/>
            <person name="Pagani I."/>
            <person name="Stams A.J.M."/>
            <person name="Plugge C.M."/>
            <person name="Muyzer G."/>
            <person name="Kuever J."/>
            <person name="Parshina S.N."/>
            <person name="Ivanova A.E."/>
            <person name="Nazina T.N."/>
            <person name="Brambilla E."/>
            <person name="Spring S."/>
            <person name="Klenk H.-P."/>
            <person name="Woyke T."/>
        </authorList>
    </citation>
    <scope>NUCLEOTIDE SEQUENCE [LARGE SCALE GENOMIC DNA]</scope>
    <source>
        <strain evidence="13">ATCC 23193 / DSM 2154 / NCIB 8452 / DL</strain>
    </source>
</reference>
<feature type="transmembrane region" description="Helical" evidence="10">
    <location>
        <begin position="384"/>
        <end position="405"/>
    </location>
</feature>
<feature type="domain" description="Type II secretion system protein GspF" evidence="11">
    <location>
        <begin position="281"/>
        <end position="403"/>
    </location>
</feature>
<keyword evidence="8 10" id="KW-0472">Membrane</keyword>
<keyword evidence="4" id="KW-1003">Cell membrane</keyword>
<comment type="subcellular location">
    <subcellularLocation>
        <location evidence="1">Cell inner membrane</location>
        <topology evidence="1">Multi-pass membrane protein</topology>
    </subcellularLocation>
    <subcellularLocation>
        <location evidence="9">Cell membrane</location>
        <topology evidence="9">Multi-pass membrane protein</topology>
    </subcellularLocation>
</comment>
<reference evidence="12 13" key="2">
    <citation type="journal article" date="2012" name="Stand. Genomic Sci.">
        <title>Complete genome sequence of the sulfate-reducing firmicute Desulfotomaculum ruminis type strain (DL(T)).</title>
        <authorList>
            <person name="Spring S."/>
            <person name="Visser M."/>
            <person name="Lu M."/>
            <person name="Copeland A."/>
            <person name="Lapidus A."/>
            <person name="Lucas S."/>
            <person name="Cheng J.F."/>
            <person name="Han C."/>
            <person name="Tapia R."/>
            <person name="Goodwin L.A."/>
            <person name="Pitluck S."/>
            <person name="Ivanova N."/>
            <person name="Land M."/>
            <person name="Hauser L."/>
            <person name="Larimer F."/>
            <person name="Rohde M."/>
            <person name="Goker M."/>
            <person name="Detter J.C."/>
            <person name="Kyrpides N.C."/>
            <person name="Woyke T."/>
            <person name="Schaap P.J."/>
            <person name="Plugge C.M."/>
            <person name="Muyzer G."/>
            <person name="Kuever J."/>
            <person name="Pereira I.A."/>
            <person name="Parshina S.N."/>
            <person name="Bernier-Latmani R."/>
            <person name="Stams A.J."/>
            <person name="Klenk H.P."/>
        </authorList>
    </citation>
    <scope>NUCLEOTIDE SEQUENCE [LARGE SCALE GENOMIC DNA]</scope>
    <source>
        <strain evidence="13">ATCC 23193 / DSM 2154 / NCIB 8452 / DL</strain>
    </source>
</reference>
<feature type="domain" description="Type II secretion system protein GspF" evidence="11">
    <location>
        <begin position="78"/>
        <end position="201"/>
    </location>
</feature>
<dbReference type="PANTHER" id="PTHR30012:SF0">
    <property type="entry name" value="TYPE II SECRETION SYSTEM PROTEIN F-RELATED"/>
    <property type="match status" value="1"/>
</dbReference>
<dbReference type="InterPro" id="IPR001992">
    <property type="entry name" value="T2SS_GspF/T4SS_PilC_CS"/>
</dbReference>
<evidence type="ECO:0000256" key="5">
    <source>
        <dbReference type="ARBA" id="ARBA00022519"/>
    </source>
</evidence>
<sequence>MPFFEFKGRSPEGKAVSGMLEAASASDAVSGIRAQGVFVTDLSEARLEKKPKNSPAFTGRLKITVGGKKVKLKELATFARQLSTLLNAGIPLIHCLNIVSSQTESGVLKGALEQVMTGIEEGNTLADSFAGFPHIFPEVFVFMVRAGELGGVLDEVLERVAEQLEREHDLNEKIKSAMTYPAVVLIFALVALVFLMTFVLPRIIAVIADMGVPLPLPTRAVMVVSGLLTHYWYLLPGLFLCLLLGYKYFRSTPWGRERMDSALLKIPLFGPVYRKVIIARFCRTLGTLLEGGVPIIQALEVVKKSSGNIIVEKAFSKAQESVQDGRELSKPLEECRIFPPMVTRMIAVGEETGALDDLLERIGIYYDKEVSIVVGRLSSVIEPLLIVFLGCIVGFIILAVMLPMISSMSQGLG</sequence>
<evidence type="ECO:0000256" key="10">
    <source>
        <dbReference type="SAM" id="Phobius"/>
    </source>
</evidence>
<name>F6DUD6_DESRL</name>
<organism evidence="12 13">
    <name type="scientific">Desulforamulus ruminis (strain ATCC 23193 / DSM 2154 / NCIMB 8452 / DL)</name>
    <name type="common">Desulfotomaculum ruminis</name>
    <dbReference type="NCBI Taxonomy" id="696281"/>
    <lineage>
        <taxon>Bacteria</taxon>
        <taxon>Bacillati</taxon>
        <taxon>Bacillota</taxon>
        <taxon>Clostridia</taxon>
        <taxon>Eubacteriales</taxon>
        <taxon>Peptococcaceae</taxon>
        <taxon>Desulforamulus</taxon>
    </lineage>
</organism>
<dbReference type="GO" id="GO:0009306">
    <property type="term" value="P:protein secretion"/>
    <property type="evidence" value="ECO:0007669"/>
    <property type="project" value="InterPro"/>
</dbReference>
<keyword evidence="13" id="KW-1185">Reference proteome</keyword>
<proteinExistence type="inferred from homology"/>
<feature type="transmembrane region" description="Helical" evidence="10">
    <location>
        <begin position="228"/>
        <end position="249"/>
    </location>
</feature>
<evidence type="ECO:0000256" key="3">
    <source>
        <dbReference type="ARBA" id="ARBA00022448"/>
    </source>
</evidence>
<evidence type="ECO:0000256" key="2">
    <source>
        <dbReference type="ARBA" id="ARBA00005745"/>
    </source>
</evidence>
<keyword evidence="5" id="KW-0997">Cell inner membrane</keyword>
<dbReference type="InterPro" id="IPR042094">
    <property type="entry name" value="T2SS_GspF_sf"/>
</dbReference>
<dbReference type="STRING" id="696281.Desru_3110"/>
<evidence type="ECO:0000256" key="9">
    <source>
        <dbReference type="RuleBase" id="RU003923"/>
    </source>
</evidence>
<evidence type="ECO:0000259" key="11">
    <source>
        <dbReference type="Pfam" id="PF00482"/>
    </source>
</evidence>
<dbReference type="GO" id="GO:0005886">
    <property type="term" value="C:plasma membrane"/>
    <property type="evidence" value="ECO:0007669"/>
    <property type="project" value="UniProtKB-SubCell"/>
</dbReference>
<dbReference type="Pfam" id="PF00482">
    <property type="entry name" value="T2SSF"/>
    <property type="match status" value="2"/>
</dbReference>
<evidence type="ECO:0000313" key="13">
    <source>
        <dbReference type="Proteomes" id="UP000009234"/>
    </source>
</evidence>
<protein>
    <submittedName>
        <fullName evidence="12">Type II secretion system F domain protein</fullName>
    </submittedName>
</protein>
<dbReference type="PRINTS" id="PR00812">
    <property type="entry name" value="BCTERIALGSPF"/>
</dbReference>
<dbReference type="FunFam" id="1.20.81.30:FF:000001">
    <property type="entry name" value="Type II secretion system protein F"/>
    <property type="match status" value="2"/>
</dbReference>
<evidence type="ECO:0000256" key="8">
    <source>
        <dbReference type="ARBA" id="ARBA00023136"/>
    </source>
</evidence>
<dbReference type="RefSeq" id="WP_013843072.1">
    <property type="nucleotide sequence ID" value="NC_015589.1"/>
</dbReference>
<evidence type="ECO:0000256" key="4">
    <source>
        <dbReference type="ARBA" id="ARBA00022475"/>
    </source>
</evidence>
<dbReference type="PROSITE" id="PS00874">
    <property type="entry name" value="T2SP_F"/>
    <property type="match status" value="1"/>
</dbReference>
<dbReference type="InterPro" id="IPR018076">
    <property type="entry name" value="T2SS_GspF_dom"/>
</dbReference>
<dbReference type="PANTHER" id="PTHR30012">
    <property type="entry name" value="GENERAL SECRETION PATHWAY PROTEIN"/>
    <property type="match status" value="1"/>
</dbReference>
<comment type="similarity">
    <text evidence="2 9">Belongs to the GSP F family.</text>
</comment>
<feature type="transmembrane region" description="Helical" evidence="10">
    <location>
        <begin position="182"/>
        <end position="208"/>
    </location>
</feature>
<keyword evidence="6 9" id="KW-0812">Transmembrane</keyword>
<dbReference type="Proteomes" id="UP000009234">
    <property type="component" value="Chromosome"/>
</dbReference>
<keyword evidence="3 9" id="KW-0813">Transport</keyword>
<dbReference type="AlphaFoldDB" id="F6DUD6"/>
<evidence type="ECO:0000313" key="12">
    <source>
        <dbReference type="EMBL" id="AEG61321.1"/>
    </source>
</evidence>
<dbReference type="HOGENOM" id="CLU_035032_2_1_9"/>
<dbReference type="eggNOG" id="COG1459">
    <property type="taxonomic scope" value="Bacteria"/>
</dbReference>
<evidence type="ECO:0000256" key="7">
    <source>
        <dbReference type="ARBA" id="ARBA00022989"/>
    </source>
</evidence>
<gene>
    <name evidence="12" type="ordered locus">Desru_3110</name>
</gene>